<keyword evidence="2" id="KW-1185">Reference proteome</keyword>
<protein>
    <submittedName>
        <fullName evidence="1">Uncharacterized protein</fullName>
    </submittedName>
</protein>
<reference evidence="1 2" key="1">
    <citation type="submission" date="2019-03" db="EMBL/GenBank/DDBJ databases">
        <title>Paraburkholderia sp. 4M-K11, isolated from subtropical forest soil.</title>
        <authorList>
            <person name="Gao Z.-H."/>
            <person name="Qiu L.-H."/>
        </authorList>
    </citation>
    <scope>NUCLEOTIDE SEQUENCE [LARGE SCALE GENOMIC DNA]</scope>
    <source>
        <strain evidence="1 2">4M-K11</strain>
    </source>
</reference>
<evidence type="ECO:0000313" key="2">
    <source>
        <dbReference type="Proteomes" id="UP000295722"/>
    </source>
</evidence>
<gene>
    <name evidence="1" type="ORF">EYW47_05830</name>
</gene>
<dbReference type="RefSeq" id="WP_133193914.1">
    <property type="nucleotide sequence ID" value="NZ_JBHUCW010000006.1"/>
</dbReference>
<dbReference type="EMBL" id="SMRP01000002">
    <property type="protein sequence ID" value="TDG25351.1"/>
    <property type="molecule type" value="Genomic_DNA"/>
</dbReference>
<dbReference type="Proteomes" id="UP000295722">
    <property type="component" value="Unassembled WGS sequence"/>
</dbReference>
<name>A0A4V2ZZI0_9BURK</name>
<accession>A0A4V2ZZI0</accession>
<organism evidence="1 2">
    <name type="scientific">Paraburkholderia silviterrae</name>
    <dbReference type="NCBI Taxonomy" id="2528715"/>
    <lineage>
        <taxon>Bacteria</taxon>
        <taxon>Pseudomonadati</taxon>
        <taxon>Pseudomonadota</taxon>
        <taxon>Betaproteobacteria</taxon>
        <taxon>Burkholderiales</taxon>
        <taxon>Burkholderiaceae</taxon>
        <taxon>Paraburkholderia</taxon>
    </lineage>
</organism>
<comment type="caution">
    <text evidence="1">The sequence shown here is derived from an EMBL/GenBank/DDBJ whole genome shotgun (WGS) entry which is preliminary data.</text>
</comment>
<sequence length="62" mass="6514">MAIYTATEATGKAVDLAKAALEAGWFTPVIGANYGDPAKAGRENAQFLGAFIKQLTEEIKAL</sequence>
<evidence type="ECO:0000313" key="1">
    <source>
        <dbReference type="EMBL" id="TDG25351.1"/>
    </source>
</evidence>
<dbReference type="AlphaFoldDB" id="A0A4V2ZZI0"/>
<proteinExistence type="predicted"/>